<feature type="chain" id="PRO_5007846671" description="Curli production assembly/transport component CsgG" evidence="1">
    <location>
        <begin position="20"/>
        <end position="299"/>
    </location>
</feature>
<dbReference type="AlphaFoldDB" id="A0A163VCG8"/>
<evidence type="ECO:0008006" key="4">
    <source>
        <dbReference type="Google" id="ProtNLM"/>
    </source>
</evidence>
<keyword evidence="3" id="KW-1185">Reference proteome</keyword>
<dbReference type="EMBL" id="LQNU01000091">
    <property type="protein sequence ID" value="KZE74693.1"/>
    <property type="molecule type" value="Genomic_DNA"/>
</dbReference>
<gene>
    <name evidence="2" type="ORF">AV926_17620</name>
</gene>
<evidence type="ECO:0000313" key="3">
    <source>
        <dbReference type="Proteomes" id="UP000076630"/>
    </source>
</evidence>
<feature type="signal peptide" evidence="1">
    <location>
        <begin position="1"/>
        <end position="19"/>
    </location>
</feature>
<name>A0A163VCG8_9FLAO</name>
<evidence type="ECO:0000313" key="2">
    <source>
        <dbReference type="EMBL" id="KZE74693.1"/>
    </source>
</evidence>
<sequence>MKTKTVFLFLMLSSLYTLGQSKISVAFIPITYDSNTISGSDAVIIQESILNSFVETKKFTVVDREKLSEIEKEKKLQRSEAFMDSNDVITDGISKGASYLISPSILGLRHTNTKKEWESMLQVQIKVLSVSTGEILATASVNSDFIKPEKIALDARSKYASKKEISEMTNRQNRLQKEQKHKEDAFILALERLSDNVKVFTSKHFPLTIDIANWDAKNKNILTIAAGSNIGIIPGQLLDIMNITEVTIGDKTVQRRQKVATACITKVDDAYFADAVILNSEKSFKKLRETNASFKVITR</sequence>
<organism evidence="2 3">
    <name type="scientific">Myroides marinus</name>
    <dbReference type="NCBI Taxonomy" id="703342"/>
    <lineage>
        <taxon>Bacteria</taxon>
        <taxon>Pseudomonadati</taxon>
        <taxon>Bacteroidota</taxon>
        <taxon>Flavobacteriia</taxon>
        <taxon>Flavobacteriales</taxon>
        <taxon>Flavobacteriaceae</taxon>
        <taxon>Myroides</taxon>
    </lineage>
</organism>
<dbReference type="Proteomes" id="UP000076630">
    <property type="component" value="Unassembled WGS sequence"/>
</dbReference>
<proteinExistence type="predicted"/>
<dbReference type="OrthoDB" id="1412089at2"/>
<dbReference type="Gene3D" id="3.40.50.10610">
    <property type="entry name" value="ABC-type transport auxiliary lipoprotein component"/>
    <property type="match status" value="1"/>
</dbReference>
<protein>
    <recommendedName>
        <fullName evidence="4">Curli production assembly/transport component CsgG</fullName>
    </recommendedName>
</protein>
<reference evidence="2 3" key="1">
    <citation type="submission" date="2016-01" db="EMBL/GenBank/DDBJ databases">
        <title>Whole genome sequencing of Myroides marinus L41.</title>
        <authorList>
            <person name="Hong K.W."/>
        </authorList>
    </citation>
    <scope>NUCLEOTIDE SEQUENCE [LARGE SCALE GENOMIC DNA]</scope>
    <source>
        <strain evidence="2 3">L41</strain>
    </source>
</reference>
<keyword evidence="1" id="KW-0732">Signal</keyword>
<dbReference type="RefSeq" id="WP_038988338.1">
    <property type="nucleotide sequence ID" value="NZ_JWJO01000094.1"/>
</dbReference>
<comment type="caution">
    <text evidence="2">The sequence shown here is derived from an EMBL/GenBank/DDBJ whole genome shotgun (WGS) entry which is preliminary data.</text>
</comment>
<evidence type="ECO:0000256" key="1">
    <source>
        <dbReference type="SAM" id="SignalP"/>
    </source>
</evidence>
<dbReference type="InterPro" id="IPR014094">
    <property type="entry name" value="LpoB"/>
</dbReference>
<accession>A0A163VCG8</accession>
<dbReference type="Pfam" id="PF13036">
    <property type="entry name" value="LpoB"/>
    <property type="match status" value="1"/>
</dbReference>